<dbReference type="CDD" id="cd00093">
    <property type="entry name" value="HTH_XRE"/>
    <property type="match status" value="1"/>
</dbReference>
<dbReference type="SMART" id="SM00530">
    <property type="entry name" value="HTH_XRE"/>
    <property type="match status" value="1"/>
</dbReference>
<evidence type="ECO:0000313" key="5">
    <source>
        <dbReference type="Proteomes" id="UP001501231"/>
    </source>
</evidence>
<feature type="compositionally biased region" description="Basic and acidic residues" evidence="2">
    <location>
        <begin position="1"/>
        <end position="13"/>
    </location>
</feature>
<dbReference type="PROSITE" id="PS50943">
    <property type="entry name" value="HTH_CROC1"/>
    <property type="match status" value="1"/>
</dbReference>
<protein>
    <submittedName>
        <fullName evidence="4">XRE family transcriptional regulator</fullName>
    </submittedName>
</protein>
<gene>
    <name evidence="4" type="ORF">GCM10010191_55780</name>
</gene>
<dbReference type="InterPro" id="IPR010982">
    <property type="entry name" value="Lambda_DNA-bd_dom_sf"/>
</dbReference>
<reference evidence="4 5" key="1">
    <citation type="journal article" date="2019" name="Int. J. Syst. Evol. Microbiol.">
        <title>The Global Catalogue of Microorganisms (GCM) 10K type strain sequencing project: providing services to taxonomists for standard genome sequencing and annotation.</title>
        <authorList>
            <consortium name="The Broad Institute Genomics Platform"/>
            <consortium name="The Broad Institute Genome Sequencing Center for Infectious Disease"/>
            <person name="Wu L."/>
            <person name="Ma J."/>
        </authorList>
    </citation>
    <scope>NUCLEOTIDE SEQUENCE [LARGE SCALE GENOMIC DNA]</scope>
    <source>
        <strain evidence="4 5">JCM 3325</strain>
    </source>
</reference>
<evidence type="ECO:0000256" key="2">
    <source>
        <dbReference type="SAM" id="MobiDB-lite"/>
    </source>
</evidence>
<feature type="domain" description="HTH cro/C1-type" evidence="3">
    <location>
        <begin position="28"/>
        <end position="82"/>
    </location>
</feature>
<dbReference type="Proteomes" id="UP001501231">
    <property type="component" value="Unassembled WGS sequence"/>
</dbReference>
<dbReference type="Pfam" id="PF07883">
    <property type="entry name" value="Cupin_2"/>
    <property type="match status" value="1"/>
</dbReference>
<accession>A0ABN3JPD6</accession>
<dbReference type="CDD" id="cd02209">
    <property type="entry name" value="cupin_XRE_C"/>
    <property type="match status" value="1"/>
</dbReference>
<keyword evidence="1" id="KW-0238">DNA-binding</keyword>
<dbReference type="EMBL" id="BAAARW010000020">
    <property type="protein sequence ID" value="GAA2434247.1"/>
    <property type="molecule type" value="Genomic_DNA"/>
</dbReference>
<name>A0ABN3JPD6_9ACTN</name>
<dbReference type="Gene3D" id="1.10.260.40">
    <property type="entry name" value="lambda repressor-like DNA-binding domains"/>
    <property type="match status" value="1"/>
</dbReference>
<dbReference type="SUPFAM" id="SSF47413">
    <property type="entry name" value="lambda repressor-like DNA-binding domains"/>
    <property type="match status" value="1"/>
</dbReference>
<keyword evidence="5" id="KW-1185">Reference proteome</keyword>
<sequence>MNDPEHADQHDNGRPNSEALMGGIGRLVRSLRRDRRLTLEVFAQKSGLSTGVISQLERGKGNPSFNTLVQIAHALDVPIGRLFNSVDATSPVVRAGERRALDIHQADPGDATHELLTPSLNGALESVWIEAPPGYDTSGSPFIHNGEEFGIVLEGRHEVYLDGERYELGPGDSITYSSAIPHWYRNPGPDPVKALWVITPPTF</sequence>
<feature type="region of interest" description="Disordered" evidence="2">
    <location>
        <begin position="1"/>
        <end position="21"/>
    </location>
</feature>
<dbReference type="Gene3D" id="2.60.120.10">
    <property type="entry name" value="Jelly Rolls"/>
    <property type="match status" value="1"/>
</dbReference>
<evidence type="ECO:0000256" key="1">
    <source>
        <dbReference type="ARBA" id="ARBA00023125"/>
    </source>
</evidence>
<dbReference type="InterPro" id="IPR014710">
    <property type="entry name" value="RmlC-like_jellyroll"/>
</dbReference>
<dbReference type="Pfam" id="PF01381">
    <property type="entry name" value="HTH_3"/>
    <property type="match status" value="1"/>
</dbReference>
<evidence type="ECO:0000259" key="3">
    <source>
        <dbReference type="PROSITE" id="PS50943"/>
    </source>
</evidence>
<dbReference type="InterPro" id="IPR050807">
    <property type="entry name" value="TransReg_Diox_bact_type"/>
</dbReference>
<dbReference type="PANTHER" id="PTHR46797">
    <property type="entry name" value="HTH-TYPE TRANSCRIPTIONAL REGULATOR"/>
    <property type="match status" value="1"/>
</dbReference>
<dbReference type="InterPro" id="IPR013096">
    <property type="entry name" value="Cupin_2"/>
</dbReference>
<dbReference type="InterPro" id="IPR011051">
    <property type="entry name" value="RmlC_Cupin_sf"/>
</dbReference>
<organism evidence="4 5">
    <name type="scientific">Actinomadura vinacea</name>
    <dbReference type="NCBI Taxonomy" id="115336"/>
    <lineage>
        <taxon>Bacteria</taxon>
        <taxon>Bacillati</taxon>
        <taxon>Actinomycetota</taxon>
        <taxon>Actinomycetes</taxon>
        <taxon>Streptosporangiales</taxon>
        <taxon>Thermomonosporaceae</taxon>
        <taxon>Actinomadura</taxon>
    </lineage>
</organism>
<dbReference type="PANTHER" id="PTHR46797:SF2">
    <property type="entry name" value="TRANSCRIPTIONAL REGULATOR"/>
    <property type="match status" value="1"/>
</dbReference>
<dbReference type="SUPFAM" id="SSF51182">
    <property type="entry name" value="RmlC-like cupins"/>
    <property type="match status" value="1"/>
</dbReference>
<dbReference type="InterPro" id="IPR001387">
    <property type="entry name" value="Cro/C1-type_HTH"/>
</dbReference>
<evidence type="ECO:0000313" key="4">
    <source>
        <dbReference type="EMBL" id="GAA2434247.1"/>
    </source>
</evidence>
<proteinExistence type="predicted"/>
<dbReference type="RefSeq" id="WP_344592826.1">
    <property type="nucleotide sequence ID" value="NZ_BAAARW010000020.1"/>
</dbReference>
<comment type="caution">
    <text evidence="4">The sequence shown here is derived from an EMBL/GenBank/DDBJ whole genome shotgun (WGS) entry which is preliminary data.</text>
</comment>